<evidence type="ECO:0000313" key="8">
    <source>
        <dbReference type="Proteomes" id="UP000678499"/>
    </source>
</evidence>
<dbReference type="InterPro" id="IPR023213">
    <property type="entry name" value="CAT-like_dom_sf"/>
</dbReference>
<dbReference type="AlphaFoldDB" id="A0A7R9BNQ4"/>
<feature type="active site" description="Proton acceptor" evidence="4">
    <location>
        <position position="414"/>
    </location>
</feature>
<dbReference type="GO" id="GO:0004092">
    <property type="term" value="F:carnitine O-acetyltransferase activity"/>
    <property type="evidence" value="ECO:0007669"/>
    <property type="project" value="TreeGrafter"/>
</dbReference>
<dbReference type="SUPFAM" id="SSF52777">
    <property type="entry name" value="CoA-dependent acyltransferases"/>
    <property type="match status" value="2"/>
</dbReference>
<dbReference type="OrthoDB" id="240216at2759"/>
<evidence type="ECO:0000313" key="7">
    <source>
        <dbReference type="EMBL" id="CAD7277354.1"/>
    </source>
</evidence>
<feature type="domain" description="Choline/carnitine acyltransferase" evidence="6">
    <location>
        <begin position="108"/>
        <end position="679"/>
    </location>
</feature>
<keyword evidence="3" id="KW-0012">Acyltransferase</keyword>
<accession>A0A7R9BNQ4</accession>
<evidence type="ECO:0000256" key="4">
    <source>
        <dbReference type="PIRSR" id="PIRSR600542-1"/>
    </source>
</evidence>
<keyword evidence="2" id="KW-0808">Transferase</keyword>
<dbReference type="Proteomes" id="UP000678499">
    <property type="component" value="Unassembled WGS sequence"/>
</dbReference>
<dbReference type="EMBL" id="OA882920">
    <property type="protein sequence ID" value="CAD7277354.1"/>
    <property type="molecule type" value="Genomic_DNA"/>
</dbReference>
<evidence type="ECO:0000256" key="5">
    <source>
        <dbReference type="SAM" id="MobiDB-lite"/>
    </source>
</evidence>
<dbReference type="GO" id="GO:0019254">
    <property type="term" value="P:carnitine metabolic process, CoA-linked"/>
    <property type="evidence" value="ECO:0007669"/>
    <property type="project" value="TreeGrafter"/>
</dbReference>
<keyword evidence="8" id="KW-1185">Reference proteome</keyword>
<protein>
    <recommendedName>
        <fullName evidence="6">Choline/carnitine acyltransferase domain-containing protein</fullName>
    </recommendedName>
</protein>
<name>A0A7R9BNQ4_9CRUS</name>
<comment type="similarity">
    <text evidence="1">Belongs to the carnitine/choline acetyltransferase family.</text>
</comment>
<proteinExistence type="inferred from homology"/>
<evidence type="ECO:0000256" key="2">
    <source>
        <dbReference type="ARBA" id="ARBA00022679"/>
    </source>
</evidence>
<reference evidence="7" key="1">
    <citation type="submission" date="2020-11" db="EMBL/GenBank/DDBJ databases">
        <authorList>
            <person name="Tran Van P."/>
        </authorList>
    </citation>
    <scope>NUCLEOTIDE SEQUENCE</scope>
</reference>
<dbReference type="GO" id="GO:0005777">
    <property type="term" value="C:peroxisome"/>
    <property type="evidence" value="ECO:0007669"/>
    <property type="project" value="TreeGrafter"/>
</dbReference>
<dbReference type="InterPro" id="IPR000542">
    <property type="entry name" value="Carn_acyl_trans"/>
</dbReference>
<dbReference type="EMBL" id="CAJPEX010000883">
    <property type="protein sequence ID" value="CAG0917506.1"/>
    <property type="molecule type" value="Genomic_DNA"/>
</dbReference>
<dbReference type="PANTHER" id="PTHR22589:SF103">
    <property type="entry name" value="CARNITINE O-ACETYL-TRANSFERASE, ISOFORM A-RELATED"/>
    <property type="match status" value="1"/>
</dbReference>
<dbReference type="FunFam" id="3.30.559.70:FF:000002">
    <property type="entry name" value="Carnitine O-acetyltransferase"/>
    <property type="match status" value="1"/>
</dbReference>
<dbReference type="InterPro" id="IPR039551">
    <property type="entry name" value="Cho/carn_acyl_trans"/>
</dbReference>
<feature type="region of interest" description="Disordered" evidence="5">
    <location>
        <begin position="70"/>
        <end position="90"/>
    </location>
</feature>
<evidence type="ECO:0000256" key="1">
    <source>
        <dbReference type="ARBA" id="ARBA00005232"/>
    </source>
</evidence>
<organism evidence="7">
    <name type="scientific">Notodromas monacha</name>
    <dbReference type="NCBI Taxonomy" id="399045"/>
    <lineage>
        <taxon>Eukaryota</taxon>
        <taxon>Metazoa</taxon>
        <taxon>Ecdysozoa</taxon>
        <taxon>Arthropoda</taxon>
        <taxon>Crustacea</taxon>
        <taxon>Oligostraca</taxon>
        <taxon>Ostracoda</taxon>
        <taxon>Podocopa</taxon>
        <taxon>Podocopida</taxon>
        <taxon>Cypridocopina</taxon>
        <taxon>Cypridoidea</taxon>
        <taxon>Cyprididae</taxon>
        <taxon>Notodromas</taxon>
    </lineage>
</organism>
<dbReference type="InterPro" id="IPR042231">
    <property type="entry name" value="Cho/carn_acyl_trans_2"/>
</dbReference>
<dbReference type="Pfam" id="PF00755">
    <property type="entry name" value="Carn_acyltransf"/>
    <property type="match status" value="1"/>
</dbReference>
<sequence length="697" mass="77353">MLQKEGYLESAGREGGTAAMSSILKRTSAISRMARSARDLKLSSPTYRSSTSFLPYKLWVSTLTGSVAKRSDRDHRNIQSHNGSVPKVAKFSSQPSNALLRDDLPRQPVPELRDTLQKYLRTVKPHVTDEEFSVTEKAVKDFAAPGGLGEKLQKLLKARAASTDSWLAEWWLNLAYLQYRLPLPVWSSPGILLPQQEVSTLDGQLKLAARVIAGILDYKSIIDKRAVPQEWSGKNPMDMSQYYSIFYTCRIPGRTVDKLVHYGDVHPLPTHLVVLRNNHFFHMDVYDKSGEQALSEEQIAEQLWSIVDQSQSPGIPLGVCTMDNRANWGAAYDALRQAKGNKAILGSINSSICVICLDGPNPDMPEHAPDERTVAALEMIHGCGNKSNSGNRWYDKTIQVIIGTKGQLGMAYEHSPAEGPPIANLTDHVMDFVTEKKKAVGKSAMSVHPPKKLDFNIPSSVRDAIETAQQDLDGMVSDLEMTMYTFPHYGKNLIKTFKMSPDSFIQMAIQLAFYRIHGEPAATYESASTRKYLLGRTEAIRSCSMESLEFCKAMMSRAVSINDKVQALKNAVEGHKKYVIEACDGYGVDRHLLGLKQTAIENGMDIHEMFLDPGYTRSSHMRLSTSQVPARYDTVMCFGPLVPDGYGCCYNPRPDSINFGLSACLTSPETHSRKLRDALGESLEDMRDVLSAGSAKL</sequence>
<evidence type="ECO:0000256" key="3">
    <source>
        <dbReference type="ARBA" id="ARBA00023315"/>
    </source>
</evidence>
<dbReference type="PROSITE" id="PS00439">
    <property type="entry name" value="ACYLTRANSF_C_1"/>
    <property type="match status" value="1"/>
</dbReference>
<dbReference type="PANTHER" id="PTHR22589">
    <property type="entry name" value="CARNITINE O-ACYLTRANSFERASE"/>
    <property type="match status" value="1"/>
</dbReference>
<dbReference type="Gene3D" id="3.30.559.10">
    <property type="entry name" value="Chloramphenicol acetyltransferase-like domain"/>
    <property type="match status" value="1"/>
</dbReference>
<gene>
    <name evidence="7" type="ORF">NMOB1V02_LOCUS5089</name>
</gene>
<evidence type="ECO:0000259" key="6">
    <source>
        <dbReference type="Pfam" id="PF00755"/>
    </source>
</evidence>
<dbReference type="Gene3D" id="3.30.559.70">
    <property type="entry name" value="Choline/Carnitine o-acyltransferase, domain 2"/>
    <property type="match status" value="1"/>
</dbReference>